<protein>
    <submittedName>
        <fullName evidence="2">Uncharacterized protein</fullName>
    </submittedName>
</protein>
<dbReference type="Proteomes" id="UP001295444">
    <property type="component" value="Chromosome 01"/>
</dbReference>
<gene>
    <name evidence="2" type="ORF">PECUL_23A000290</name>
</gene>
<evidence type="ECO:0000256" key="1">
    <source>
        <dbReference type="SAM" id="MobiDB-lite"/>
    </source>
</evidence>
<keyword evidence="3" id="KW-1185">Reference proteome</keyword>
<feature type="region of interest" description="Disordered" evidence="1">
    <location>
        <begin position="50"/>
        <end position="74"/>
    </location>
</feature>
<proteinExistence type="predicted"/>
<organism evidence="2 3">
    <name type="scientific">Pelobates cultripes</name>
    <name type="common">Western spadefoot toad</name>
    <dbReference type="NCBI Taxonomy" id="61616"/>
    <lineage>
        <taxon>Eukaryota</taxon>
        <taxon>Metazoa</taxon>
        <taxon>Chordata</taxon>
        <taxon>Craniata</taxon>
        <taxon>Vertebrata</taxon>
        <taxon>Euteleostomi</taxon>
        <taxon>Amphibia</taxon>
        <taxon>Batrachia</taxon>
        <taxon>Anura</taxon>
        <taxon>Pelobatoidea</taxon>
        <taxon>Pelobatidae</taxon>
        <taxon>Pelobates</taxon>
    </lineage>
</organism>
<sequence>MSDQPEPAMSAELKAWLQAAIADSIPKSLAAFRDQTATTATISQLSDSDDCRVFDHDKAPRKHPWKGDSASAGK</sequence>
<name>A0AAD1QY87_PELCU</name>
<dbReference type="AlphaFoldDB" id="A0AAD1QY87"/>
<dbReference type="EMBL" id="OW240912">
    <property type="protein sequence ID" value="CAH2219446.1"/>
    <property type="molecule type" value="Genomic_DNA"/>
</dbReference>
<evidence type="ECO:0000313" key="2">
    <source>
        <dbReference type="EMBL" id="CAH2219446.1"/>
    </source>
</evidence>
<feature type="non-terminal residue" evidence="2">
    <location>
        <position position="74"/>
    </location>
</feature>
<accession>A0AAD1QY87</accession>
<evidence type="ECO:0000313" key="3">
    <source>
        <dbReference type="Proteomes" id="UP001295444"/>
    </source>
</evidence>
<reference evidence="2" key="1">
    <citation type="submission" date="2022-03" db="EMBL/GenBank/DDBJ databases">
        <authorList>
            <person name="Alioto T."/>
            <person name="Alioto T."/>
            <person name="Gomez Garrido J."/>
        </authorList>
    </citation>
    <scope>NUCLEOTIDE SEQUENCE</scope>
</reference>